<dbReference type="RefSeq" id="WP_133318089.1">
    <property type="nucleotide sequence ID" value="NZ_SMTL01000007.1"/>
</dbReference>
<evidence type="ECO:0000313" key="3">
    <source>
        <dbReference type="Proteomes" id="UP000295238"/>
    </source>
</evidence>
<accession>A0A4R5U9T1</accession>
<evidence type="ECO:0000256" key="1">
    <source>
        <dbReference type="SAM" id="MobiDB-lite"/>
    </source>
</evidence>
<dbReference type="Proteomes" id="UP000295238">
    <property type="component" value="Unassembled WGS sequence"/>
</dbReference>
<name>A0A4R5U9T1_9HYPH</name>
<dbReference type="EMBL" id="SMTL01000007">
    <property type="protein sequence ID" value="TDK31373.1"/>
    <property type="molecule type" value="Genomic_DNA"/>
</dbReference>
<keyword evidence="3" id="KW-1185">Reference proteome</keyword>
<comment type="caution">
    <text evidence="2">The sequence shown here is derived from an EMBL/GenBank/DDBJ whole genome shotgun (WGS) entry which is preliminary data.</text>
</comment>
<gene>
    <name evidence="2" type="ORF">E2F50_20800</name>
</gene>
<dbReference type="AlphaFoldDB" id="A0A4R5U9T1"/>
<protein>
    <recommendedName>
        <fullName evidence="4">DUF883 domain-containing protein</fullName>
    </recommendedName>
</protein>
<feature type="compositionally biased region" description="Basic and acidic residues" evidence="1">
    <location>
        <begin position="66"/>
        <end position="76"/>
    </location>
</feature>
<feature type="region of interest" description="Disordered" evidence="1">
    <location>
        <begin position="1"/>
        <end position="77"/>
    </location>
</feature>
<organism evidence="2 3">
    <name type="scientific">Rhizobium deserti</name>
    <dbReference type="NCBI Taxonomy" id="2547961"/>
    <lineage>
        <taxon>Bacteria</taxon>
        <taxon>Pseudomonadati</taxon>
        <taxon>Pseudomonadota</taxon>
        <taxon>Alphaproteobacteria</taxon>
        <taxon>Hyphomicrobiales</taxon>
        <taxon>Rhizobiaceae</taxon>
        <taxon>Rhizobium/Agrobacterium group</taxon>
        <taxon>Rhizobium</taxon>
    </lineage>
</organism>
<feature type="compositionally biased region" description="Basic and acidic residues" evidence="1">
    <location>
        <begin position="14"/>
        <end position="35"/>
    </location>
</feature>
<reference evidence="2 3" key="1">
    <citation type="submission" date="2019-03" db="EMBL/GenBank/DDBJ databases">
        <title>Rhizobium sp. nov., an bacterium isolated from biocrust in Mu Us Desert.</title>
        <authorList>
            <person name="Lixiong L."/>
        </authorList>
    </citation>
    <scope>NUCLEOTIDE SEQUENCE [LARGE SCALE GENOMIC DNA]</scope>
    <source>
        <strain evidence="2 3">SPY-1</strain>
    </source>
</reference>
<dbReference type="OrthoDB" id="8129930at2"/>
<evidence type="ECO:0000313" key="2">
    <source>
        <dbReference type="EMBL" id="TDK31373.1"/>
    </source>
</evidence>
<proteinExistence type="predicted"/>
<sequence length="108" mass="11439">MPDNPSISPAVESMKLEQARQRKKADKGDLDKGLKDTFPASDPVSMTITSIPSGHAGPNQGGQDPSRAEFGDDTRSTMDQIKSAIKERPLAAVGLAAGLGYLWGLTRS</sequence>
<evidence type="ECO:0008006" key="4">
    <source>
        <dbReference type="Google" id="ProtNLM"/>
    </source>
</evidence>